<accession>A0A346A0G9</accession>
<dbReference type="Proteomes" id="UP000254889">
    <property type="component" value="Chromosome"/>
</dbReference>
<dbReference type="OrthoDB" id="9770040at2"/>
<keyword evidence="1" id="KW-0812">Transmembrane</keyword>
<name>A0A346A0G9_9HYPH</name>
<feature type="transmembrane region" description="Helical" evidence="1">
    <location>
        <begin position="283"/>
        <end position="307"/>
    </location>
</feature>
<feature type="transmembrane region" description="Helical" evidence="1">
    <location>
        <begin position="353"/>
        <end position="372"/>
    </location>
</feature>
<feature type="transmembrane region" description="Helical" evidence="1">
    <location>
        <begin position="75"/>
        <end position="92"/>
    </location>
</feature>
<gene>
    <name evidence="2" type="ORF">DW352_20340</name>
</gene>
<feature type="transmembrane region" description="Helical" evidence="1">
    <location>
        <begin position="313"/>
        <end position="332"/>
    </location>
</feature>
<sequence>MTNTTSSATDSSRIAKGIPRLRPASLPLLSYGFRPFFLGAAVWACVAMIGWIGLLSGAWRFATGYGAVAWHAHELLFGYVSAVMTGFLLTAIPNWTGRMPLQGGPLLGLVTLWMAGRVAMLMTDVIGTVPAAIVDAVYLFVLTAAIVREILAGKNWRNLKVVVLVGLVALANVLFHSEVILTGAPDYGVRLGIAGIVALIMLIGGRVTPSFTHNWLARRAVTQRPASLGRFDFMSIGVTALALVLWIVAPEWRGTGAALLVAAILQTIRLSRWAGLHTWREPIVLILHVGYAFVPLGALALAVSILWPEFLPATGALHAWTTGAMGVMTLAIMTRATRGHTGYAIESTPLTSAIYAAIVVAAIARVSVPFVPAYITELLYMAAAGWIAAFGLFVLGYGPMLVKARRQTHAYGC</sequence>
<evidence type="ECO:0000313" key="2">
    <source>
        <dbReference type="EMBL" id="AXK82666.1"/>
    </source>
</evidence>
<dbReference type="EMBL" id="CP031417">
    <property type="protein sequence ID" value="AXK82666.1"/>
    <property type="molecule type" value="Genomic_DNA"/>
</dbReference>
<keyword evidence="1" id="KW-1133">Transmembrane helix</keyword>
<feature type="transmembrane region" description="Helical" evidence="1">
    <location>
        <begin position="228"/>
        <end position="248"/>
    </location>
</feature>
<dbReference type="RefSeq" id="WP_115693045.1">
    <property type="nucleotide sequence ID" value="NZ_CP031417.1"/>
</dbReference>
<organism evidence="2 3">
    <name type="scientific">Pseudolabrys taiwanensis</name>
    <dbReference type="NCBI Taxonomy" id="331696"/>
    <lineage>
        <taxon>Bacteria</taxon>
        <taxon>Pseudomonadati</taxon>
        <taxon>Pseudomonadota</taxon>
        <taxon>Alphaproteobacteria</taxon>
        <taxon>Hyphomicrobiales</taxon>
        <taxon>Xanthobacteraceae</taxon>
        <taxon>Pseudolabrys</taxon>
    </lineage>
</organism>
<keyword evidence="3" id="KW-1185">Reference proteome</keyword>
<evidence type="ECO:0000256" key="1">
    <source>
        <dbReference type="SAM" id="Phobius"/>
    </source>
</evidence>
<dbReference type="KEGG" id="ptaw:DW352_20340"/>
<feature type="transmembrane region" description="Helical" evidence="1">
    <location>
        <begin position="36"/>
        <end position="55"/>
    </location>
</feature>
<protein>
    <submittedName>
        <fullName evidence="2">NnrS family protein</fullName>
    </submittedName>
</protein>
<feature type="transmembrane region" description="Helical" evidence="1">
    <location>
        <begin position="254"/>
        <end position="271"/>
    </location>
</feature>
<feature type="transmembrane region" description="Helical" evidence="1">
    <location>
        <begin position="378"/>
        <end position="397"/>
    </location>
</feature>
<proteinExistence type="predicted"/>
<feature type="transmembrane region" description="Helical" evidence="1">
    <location>
        <begin position="187"/>
        <end position="207"/>
    </location>
</feature>
<reference evidence="2 3" key="1">
    <citation type="submission" date="2018-07" db="EMBL/GenBank/DDBJ databases">
        <authorList>
            <person name="Quirk P.G."/>
            <person name="Krulwich T.A."/>
        </authorList>
    </citation>
    <scope>NUCLEOTIDE SEQUENCE [LARGE SCALE GENOMIC DNA]</scope>
    <source>
        <strain evidence="2 3">CC-BB4</strain>
    </source>
</reference>
<dbReference type="AlphaFoldDB" id="A0A346A0G9"/>
<keyword evidence="1" id="KW-0472">Membrane</keyword>
<feature type="transmembrane region" description="Helical" evidence="1">
    <location>
        <begin position="159"/>
        <end position="175"/>
    </location>
</feature>
<dbReference type="InterPro" id="IPR010266">
    <property type="entry name" value="NnrS"/>
</dbReference>
<feature type="transmembrane region" description="Helical" evidence="1">
    <location>
        <begin position="129"/>
        <end position="147"/>
    </location>
</feature>
<dbReference type="Pfam" id="PF05940">
    <property type="entry name" value="NnrS"/>
    <property type="match status" value="1"/>
</dbReference>
<evidence type="ECO:0000313" key="3">
    <source>
        <dbReference type="Proteomes" id="UP000254889"/>
    </source>
</evidence>